<sequence>MSRYPDWNSDGADWPNRETSRFVRAGGYDWHVQQAGTGPVCLMLHGTGAATHSWRDLMPLLAKHYTVVALDLPGHGFTKSVAGGRVSLEGMAASIAVLIEQIGLTPNLIVGHSAGVAIGARVLIDQAWTIPLIGFTPALMPFPGLAARLFPQLAKMLFTNPFVAIIFSRMAQSPGQTAKFLERATGSKIDSAGDRYYTRLFSKSGHCDGAIRMMANWRLEKLRDQLPKLTSPTLLIRASQDLAIPKAAVEDAAALIPDCTIDVMEKFGHLAHEEDPKQAAESIVRFAKRQGIA</sequence>
<protein>
    <submittedName>
        <fullName evidence="2">Alpha/beta fold hydrolase</fullName>
    </submittedName>
</protein>
<dbReference type="RefSeq" id="WP_158900707.1">
    <property type="nucleotide sequence ID" value="NZ_CP035733.1"/>
</dbReference>
<dbReference type="GO" id="GO:0046464">
    <property type="term" value="P:acylglycerol catabolic process"/>
    <property type="evidence" value="ECO:0007669"/>
    <property type="project" value="TreeGrafter"/>
</dbReference>
<reference evidence="3" key="1">
    <citation type="submission" date="2019-01" db="EMBL/GenBank/DDBJ databases">
        <title>Sphingorhabdus lacus sp.nov., isolated from an oligotrophic freshwater lake.</title>
        <authorList>
            <person name="Park M."/>
        </authorList>
    </citation>
    <scope>NUCLEOTIDE SEQUENCE [LARGE SCALE GENOMIC DNA]</scope>
    <source>
        <strain evidence="3">IMCC1753</strain>
    </source>
</reference>
<keyword evidence="2" id="KW-0378">Hydrolase</keyword>
<dbReference type="KEGG" id="slaa:EUU25_10245"/>
<proteinExistence type="predicted"/>
<name>A0A6I6L4T4_9SPHN</name>
<feature type="domain" description="AB hydrolase-1" evidence="1">
    <location>
        <begin position="42"/>
        <end position="276"/>
    </location>
</feature>
<dbReference type="Gene3D" id="3.40.50.1820">
    <property type="entry name" value="alpha/beta hydrolase"/>
    <property type="match status" value="1"/>
</dbReference>
<dbReference type="OrthoDB" id="9799612at2"/>
<gene>
    <name evidence="2" type="ORF">EUU25_10245</name>
</gene>
<dbReference type="Proteomes" id="UP000428803">
    <property type="component" value="Chromosome"/>
</dbReference>
<keyword evidence="3" id="KW-1185">Reference proteome</keyword>
<dbReference type="InterPro" id="IPR050266">
    <property type="entry name" value="AB_hydrolase_sf"/>
</dbReference>
<dbReference type="InterPro" id="IPR017497">
    <property type="entry name" value="BchO"/>
</dbReference>
<dbReference type="PANTHER" id="PTHR43798:SF33">
    <property type="entry name" value="HYDROLASE, PUTATIVE (AFU_ORTHOLOGUE AFUA_2G14860)-RELATED"/>
    <property type="match status" value="1"/>
</dbReference>
<evidence type="ECO:0000313" key="3">
    <source>
        <dbReference type="Proteomes" id="UP000428803"/>
    </source>
</evidence>
<dbReference type="NCBIfam" id="TIGR03056">
    <property type="entry name" value="bchO_mg_che_rel"/>
    <property type="match status" value="1"/>
</dbReference>
<dbReference type="PANTHER" id="PTHR43798">
    <property type="entry name" value="MONOACYLGLYCEROL LIPASE"/>
    <property type="match status" value="1"/>
</dbReference>
<dbReference type="GO" id="GO:0016020">
    <property type="term" value="C:membrane"/>
    <property type="evidence" value="ECO:0007669"/>
    <property type="project" value="TreeGrafter"/>
</dbReference>
<evidence type="ECO:0000313" key="2">
    <source>
        <dbReference type="EMBL" id="QGY80965.1"/>
    </source>
</evidence>
<dbReference type="PRINTS" id="PR00111">
    <property type="entry name" value="ABHYDROLASE"/>
</dbReference>
<dbReference type="EMBL" id="CP035733">
    <property type="protein sequence ID" value="QGY80965.1"/>
    <property type="molecule type" value="Genomic_DNA"/>
</dbReference>
<organism evidence="2 3">
    <name type="scientific">Sphingorhabdus lacus</name>
    <dbReference type="NCBI Taxonomy" id="392610"/>
    <lineage>
        <taxon>Bacteria</taxon>
        <taxon>Pseudomonadati</taxon>
        <taxon>Pseudomonadota</taxon>
        <taxon>Alphaproteobacteria</taxon>
        <taxon>Sphingomonadales</taxon>
        <taxon>Sphingomonadaceae</taxon>
        <taxon>Sphingorhabdus</taxon>
    </lineage>
</organism>
<dbReference type="GO" id="GO:0047372">
    <property type="term" value="F:monoacylglycerol lipase activity"/>
    <property type="evidence" value="ECO:0007669"/>
    <property type="project" value="TreeGrafter"/>
</dbReference>
<dbReference type="InterPro" id="IPR029058">
    <property type="entry name" value="AB_hydrolase_fold"/>
</dbReference>
<dbReference type="SUPFAM" id="SSF53474">
    <property type="entry name" value="alpha/beta-Hydrolases"/>
    <property type="match status" value="1"/>
</dbReference>
<accession>A0A6I6L4T4</accession>
<dbReference type="AlphaFoldDB" id="A0A6I6L4T4"/>
<dbReference type="Pfam" id="PF00561">
    <property type="entry name" value="Abhydrolase_1"/>
    <property type="match status" value="1"/>
</dbReference>
<dbReference type="InterPro" id="IPR000073">
    <property type="entry name" value="AB_hydrolase_1"/>
</dbReference>
<evidence type="ECO:0000259" key="1">
    <source>
        <dbReference type="Pfam" id="PF00561"/>
    </source>
</evidence>